<dbReference type="NCBIfam" id="TIGR01934">
    <property type="entry name" value="MenG_MenH_UbiE"/>
    <property type="match status" value="1"/>
</dbReference>
<dbReference type="Proteomes" id="UP001057991">
    <property type="component" value="Chromosome"/>
</dbReference>
<dbReference type="PROSITE" id="PS51608">
    <property type="entry name" value="SAM_MT_UBIE"/>
    <property type="match status" value="1"/>
</dbReference>
<protein>
    <recommendedName>
        <fullName evidence="6">Ubiquinone/menaquinone biosynthesis C-methyltransferase UbiE</fullName>
        <ecNumber evidence="6">2.1.1.163</ecNumber>
        <ecNumber evidence="6">2.1.1.201</ecNumber>
    </recommendedName>
    <alternativeName>
        <fullName evidence="6">2-methoxy-6-polyprenyl-1,4-benzoquinol methylase</fullName>
    </alternativeName>
    <alternativeName>
        <fullName evidence="6">Demethylmenaquinone methyltransferase</fullName>
    </alternativeName>
</protein>
<keyword evidence="3 6" id="KW-0808">Transferase</keyword>
<evidence type="ECO:0000256" key="2">
    <source>
        <dbReference type="ARBA" id="ARBA00022603"/>
    </source>
</evidence>
<dbReference type="RefSeq" id="WP_259785436.1">
    <property type="nucleotide sequence ID" value="NZ_CP080772.1"/>
</dbReference>
<dbReference type="GeneID" id="75104489"/>
<feature type="binding site" evidence="6">
    <location>
        <position position="105"/>
    </location>
    <ligand>
        <name>S-adenosyl-L-methionine</name>
        <dbReference type="ChEBI" id="CHEBI:59789"/>
    </ligand>
</feature>
<accession>A0A9Q9HEI0</accession>
<feature type="binding site" evidence="6">
    <location>
        <position position="85"/>
    </location>
    <ligand>
        <name>S-adenosyl-L-methionine</name>
        <dbReference type="ChEBI" id="CHEBI:59789"/>
    </ligand>
</feature>
<name>A0A9Q9HEI0_9RHOB</name>
<evidence type="ECO:0000256" key="1">
    <source>
        <dbReference type="ARBA" id="ARBA00022428"/>
    </source>
</evidence>
<sequence>MSIAKKARAQSLDELRKTFGDQEVAEEGRRDAVTSLFDRIAPRYDLMNDLMSFGTHRMWKAVMVRVALRKLAGISGPLVDLAGGTGDIAIAIKNASPDREVIVADASSGMLEQARARAGDRLGYLHAPAENLPFEGHSIAGITLAFGLRNMTHPRQALEECARVLQPGGSLVLLEFSKPAGWFAPLYGIHSRYVIPALGSLVARDKGAYSYLVESIRRFPEGGAITRELQAAGFAVTELRSFMFGVARMHVAEVR</sequence>
<dbReference type="GO" id="GO:0032259">
    <property type="term" value="P:methylation"/>
    <property type="evidence" value="ECO:0007669"/>
    <property type="project" value="UniProtKB-KW"/>
</dbReference>
<dbReference type="PANTHER" id="PTHR43591">
    <property type="entry name" value="METHYLTRANSFERASE"/>
    <property type="match status" value="1"/>
</dbReference>
<dbReference type="GO" id="GO:0009234">
    <property type="term" value="P:menaquinone biosynthetic process"/>
    <property type="evidence" value="ECO:0007669"/>
    <property type="project" value="UniProtKB-UniRule"/>
</dbReference>
<comment type="similarity">
    <text evidence="6">Belongs to the class I-like SAM-binding methyltransferase superfamily. MenG/UbiE family.</text>
</comment>
<comment type="pathway">
    <text evidence="6">Cofactor biosynthesis; ubiquinone biosynthesis.</text>
</comment>
<dbReference type="SUPFAM" id="SSF53335">
    <property type="entry name" value="S-adenosyl-L-methionine-dependent methyltransferases"/>
    <property type="match status" value="1"/>
</dbReference>
<reference evidence="7" key="1">
    <citation type="submission" date="2021-08" db="EMBL/GenBank/DDBJ databases">
        <authorList>
            <person name="Nwanade C."/>
            <person name="Wang M."/>
            <person name="Masoudi A."/>
            <person name="Yu Z."/>
            <person name="Liu J."/>
        </authorList>
    </citation>
    <scope>NUCLEOTIDE SEQUENCE</scope>
    <source>
        <strain evidence="7">S056</strain>
    </source>
</reference>
<dbReference type="HAMAP" id="MF_01813">
    <property type="entry name" value="MenG_UbiE_methyltr"/>
    <property type="match status" value="1"/>
</dbReference>
<organism evidence="7 8">
    <name type="scientific">Aliiroseovarius crassostreae</name>
    <dbReference type="NCBI Taxonomy" id="154981"/>
    <lineage>
        <taxon>Bacteria</taxon>
        <taxon>Pseudomonadati</taxon>
        <taxon>Pseudomonadota</taxon>
        <taxon>Alphaproteobacteria</taxon>
        <taxon>Rhodobacterales</taxon>
        <taxon>Paracoccaceae</taxon>
        <taxon>Aliiroseovarius</taxon>
    </lineage>
</organism>
<dbReference type="EMBL" id="CP080776">
    <property type="protein sequence ID" value="UWP95290.1"/>
    <property type="molecule type" value="Genomic_DNA"/>
</dbReference>
<dbReference type="PROSITE" id="PS01184">
    <property type="entry name" value="UBIE_2"/>
    <property type="match status" value="1"/>
</dbReference>
<evidence type="ECO:0000313" key="7">
    <source>
        <dbReference type="EMBL" id="UWP95290.1"/>
    </source>
</evidence>
<evidence type="ECO:0000256" key="6">
    <source>
        <dbReference type="HAMAP-Rule" id="MF_01813"/>
    </source>
</evidence>
<gene>
    <name evidence="6" type="primary">ubiE</name>
    <name evidence="7" type="ORF">K3X48_14140</name>
</gene>
<dbReference type="InterPro" id="IPR023576">
    <property type="entry name" value="UbiE/COQ5_MeTrFase_CS"/>
</dbReference>
<keyword evidence="1 6" id="KW-0474">Menaquinone biosynthesis</keyword>
<dbReference type="PANTHER" id="PTHR43591:SF24">
    <property type="entry name" value="2-METHOXY-6-POLYPRENYL-1,4-BENZOQUINOL METHYLASE, MITOCHONDRIAL"/>
    <property type="match status" value="1"/>
</dbReference>
<proteinExistence type="inferred from homology"/>
<dbReference type="AlphaFoldDB" id="A0A9Q9HEI0"/>
<keyword evidence="5 6" id="KW-0949">S-adenosyl-L-methionine</keyword>
<comment type="pathway">
    <text evidence="6">Quinol/quinone metabolism; menaquinone biosynthesis; menaquinol from 1,4-dihydroxy-2-naphthoate: step 2/2.</text>
</comment>
<dbReference type="InterPro" id="IPR004033">
    <property type="entry name" value="UbiE/COQ5_MeTrFase"/>
</dbReference>
<dbReference type="Gene3D" id="3.40.50.150">
    <property type="entry name" value="Vaccinia Virus protein VP39"/>
    <property type="match status" value="1"/>
</dbReference>
<dbReference type="EC" id="2.1.1.201" evidence="6"/>
<dbReference type="GO" id="GO:0008425">
    <property type="term" value="F:2-methoxy-6-polyprenyl-1,4-benzoquinol methyltransferase activity"/>
    <property type="evidence" value="ECO:0007669"/>
    <property type="project" value="UniProtKB-UniRule"/>
</dbReference>
<dbReference type="InterPro" id="IPR029063">
    <property type="entry name" value="SAM-dependent_MTases_sf"/>
</dbReference>
<dbReference type="GO" id="GO:0009060">
    <property type="term" value="P:aerobic respiration"/>
    <property type="evidence" value="ECO:0007669"/>
    <property type="project" value="UniProtKB-UniRule"/>
</dbReference>
<keyword evidence="7" id="KW-0830">Ubiquinone</keyword>
<comment type="caution">
    <text evidence="6">Lacks conserved residue(s) required for the propagation of feature annotation.</text>
</comment>
<comment type="catalytic activity">
    <reaction evidence="6">
        <text>a 2-methoxy-6-(all-trans-polyprenyl)benzene-1,4-diol + S-adenosyl-L-methionine = a 5-methoxy-2-methyl-3-(all-trans-polyprenyl)benzene-1,4-diol + S-adenosyl-L-homocysteine + H(+)</text>
        <dbReference type="Rhea" id="RHEA:28286"/>
        <dbReference type="Rhea" id="RHEA-COMP:10858"/>
        <dbReference type="Rhea" id="RHEA-COMP:10859"/>
        <dbReference type="ChEBI" id="CHEBI:15378"/>
        <dbReference type="ChEBI" id="CHEBI:57856"/>
        <dbReference type="ChEBI" id="CHEBI:59789"/>
        <dbReference type="ChEBI" id="CHEBI:84166"/>
        <dbReference type="ChEBI" id="CHEBI:84167"/>
        <dbReference type="EC" id="2.1.1.201"/>
    </reaction>
</comment>
<dbReference type="PROSITE" id="PS01183">
    <property type="entry name" value="UBIE_1"/>
    <property type="match status" value="1"/>
</dbReference>
<comment type="function">
    <text evidence="6">Methyltransferase required for the conversion of demethylmenaquinol (DMKH2) to menaquinol (MKH2) and the conversion of 2-polyprenyl-6-methoxy-1,4-benzoquinol (DDMQH2) to 2-polyprenyl-3-methyl-6-methoxy-1,4-benzoquinol (DMQH2).</text>
</comment>
<dbReference type="Pfam" id="PF01209">
    <property type="entry name" value="Ubie_methyltran"/>
    <property type="match status" value="1"/>
</dbReference>
<evidence type="ECO:0000256" key="3">
    <source>
        <dbReference type="ARBA" id="ARBA00022679"/>
    </source>
</evidence>
<dbReference type="EC" id="2.1.1.163" evidence="6"/>
<evidence type="ECO:0000256" key="5">
    <source>
        <dbReference type="ARBA" id="ARBA00022691"/>
    </source>
</evidence>
<evidence type="ECO:0000313" key="8">
    <source>
        <dbReference type="Proteomes" id="UP001057991"/>
    </source>
</evidence>
<keyword evidence="4 6" id="KW-0831">Ubiquinone biosynthesis</keyword>
<keyword evidence="2 6" id="KW-0489">Methyltransferase</keyword>
<dbReference type="GO" id="GO:0043770">
    <property type="term" value="F:demethylmenaquinone methyltransferase activity"/>
    <property type="evidence" value="ECO:0007669"/>
    <property type="project" value="UniProtKB-UniRule"/>
</dbReference>
<comment type="catalytic activity">
    <reaction evidence="6">
        <text>a 2-demethylmenaquinol + S-adenosyl-L-methionine = a menaquinol + S-adenosyl-L-homocysteine + H(+)</text>
        <dbReference type="Rhea" id="RHEA:42640"/>
        <dbReference type="Rhea" id="RHEA-COMP:9539"/>
        <dbReference type="Rhea" id="RHEA-COMP:9563"/>
        <dbReference type="ChEBI" id="CHEBI:15378"/>
        <dbReference type="ChEBI" id="CHEBI:18151"/>
        <dbReference type="ChEBI" id="CHEBI:55437"/>
        <dbReference type="ChEBI" id="CHEBI:57856"/>
        <dbReference type="ChEBI" id="CHEBI:59789"/>
        <dbReference type="EC" id="2.1.1.163"/>
    </reaction>
</comment>
<evidence type="ECO:0000256" key="4">
    <source>
        <dbReference type="ARBA" id="ARBA00022688"/>
    </source>
</evidence>
<dbReference type="CDD" id="cd02440">
    <property type="entry name" value="AdoMet_MTases"/>
    <property type="match status" value="1"/>
</dbReference>